<evidence type="ECO:0000256" key="1">
    <source>
        <dbReference type="ARBA" id="ARBA00003836"/>
    </source>
</evidence>
<keyword evidence="8" id="KW-0963">Cytoplasm</keyword>
<dbReference type="AlphaFoldDB" id="A0A9P4I169"/>
<comment type="caution">
    <text evidence="11">The sequence shown here is derived from an EMBL/GenBank/DDBJ whole genome shotgun (WGS) entry which is preliminary data.</text>
</comment>
<feature type="non-terminal residue" evidence="11">
    <location>
        <position position="1"/>
    </location>
</feature>
<comment type="similarity">
    <text evidence="4">Belongs to the YAE1 family.</text>
</comment>
<evidence type="ECO:0000256" key="2">
    <source>
        <dbReference type="ARBA" id="ARBA00004123"/>
    </source>
</evidence>
<evidence type="ECO:0000313" key="12">
    <source>
        <dbReference type="Proteomes" id="UP000799776"/>
    </source>
</evidence>
<keyword evidence="9" id="KW-0539">Nucleus</keyword>
<dbReference type="InterPro" id="IPR019191">
    <property type="entry name" value="Essential_protein_Yae1_N"/>
</dbReference>
<organism evidence="11 12">
    <name type="scientific">Saccharata proteae CBS 121410</name>
    <dbReference type="NCBI Taxonomy" id="1314787"/>
    <lineage>
        <taxon>Eukaryota</taxon>
        <taxon>Fungi</taxon>
        <taxon>Dikarya</taxon>
        <taxon>Ascomycota</taxon>
        <taxon>Pezizomycotina</taxon>
        <taxon>Dothideomycetes</taxon>
        <taxon>Dothideomycetes incertae sedis</taxon>
        <taxon>Botryosphaeriales</taxon>
        <taxon>Saccharataceae</taxon>
        <taxon>Saccharata</taxon>
    </lineage>
</organism>
<evidence type="ECO:0000256" key="4">
    <source>
        <dbReference type="ARBA" id="ARBA00007096"/>
    </source>
</evidence>
<evidence type="ECO:0000313" key="11">
    <source>
        <dbReference type="EMBL" id="KAF2090001.1"/>
    </source>
</evidence>
<comment type="subcellular location">
    <subcellularLocation>
        <location evidence="3">Cytoplasm</location>
    </subcellularLocation>
    <subcellularLocation>
        <location evidence="2">Nucleus</location>
    </subcellularLocation>
</comment>
<reference evidence="11" key="1">
    <citation type="journal article" date="2020" name="Stud. Mycol.">
        <title>101 Dothideomycetes genomes: a test case for predicting lifestyles and emergence of pathogens.</title>
        <authorList>
            <person name="Haridas S."/>
            <person name="Albert R."/>
            <person name="Binder M."/>
            <person name="Bloem J."/>
            <person name="Labutti K."/>
            <person name="Salamov A."/>
            <person name="Andreopoulos B."/>
            <person name="Baker S."/>
            <person name="Barry K."/>
            <person name="Bills G."/>
            <person name="Bluhm B."/>
            <person name="Cannon C."/>
            <person name="Castanera R."/>
            <person name="Culley D."/>
            <person name="Daum C."/>
            <person name="Ezra D."/>
            <person name="Gonzalez J."/>
            <person name="Henrissat B."/>
            <person name="Kuo A."/>
            <person name="Liang C."/>
            <person name="Lipzen A."/>
            <person name="Lutzoni F."/>
            <person name="Magnuson J."/>
            <person name="Mondo S."/>
            <person name="Nolan M."/>
            <person name="Ohm R."/>
            <person name="Pangilinan J."/>
            <person name="Park H.-J."/>
            <person name="Ramirez L."/>
            <person name="Alfaro M."/>
            <person name="Sun H."/>
            <person name="Tritt A."/>
            <person name="Yoshinaga Y."/>
            <person name="Zwiers L.-H."/>
            <person name="Turgeon B."/>
            <person name="Goodwin S."/>
            <person name="Spatafora J."/>
            <person name="Crous P."/>
            <person name="Grigoriev I."/>
        </authorList>
    </citation>
    <scope>NUCLEOTIDE SEQUENCE</scope>
    <source>
        <strain evidence="11">CBS 121410</strain>
    </source>
</reference>
<proteinExistence type="inferred from homology"/>
<dbReference type="OrthoDB" id="20086at2759"/>
<dbReference type="GO" id="GO:0005737">
    <property type="term" value="C:cytoplasm"/>
    <property type="evidence" value="ECO:0007669"/>
    <property type="project" value="UniProtKB-SubCell"/>
</dbReference>
<evidence type="ECO:0000256" key="7">
    <source>
        <dbReference type="ARBA" id="ARBA00018400"/>
    </source>
</evidence>
<keyword evidence="12" id="KW-1185">Reference proteome</keyword>
<protein>
    <recommendedName>
        <fullName evidence="7">Protein YAE1</fullName>
    </recommendedName>
    <alternativeName>
        <fullName evidence="6">Protein yae1</fullName>
    </alternativeName>
</protein>
<dbReference type="EMBL" id="ML978713">
    <property type="protein sequence ID" value="KAF2090001.1"/>
    <property type="molecule type" value="Genomic_DNA"/>
</dbReference>
<dbReference type="PANTHER" id="PTHR18829:SF0">
    <property type="entry name" value="PROTEIN YAE1 HOMOLOG"/>
    <property type="match status" value="1"/>
</dbReference>
<feature type="non-terminal residue" evidence="11">
    <location>
        <position position="177"/>
    </location>
</feature>
<evidence type="ECO:0000256" key="9">
    <source>
        <dbReference type="ARBA" id="ARBA00023242"/>
    </source>
</evidence>
<evidence type="ECO:0000256" key="3">
    <source>
        <dbReference type="ARBA" id="ARBA00004496"/>
    </source>
</evidence>
<name>A0A9P4I169_9PEZI</name>
<comment type="function">
    <text evidence="1">The complex LTO1:YAE1 may function as a target specific adapter that probably recruits apo-RPLI1 to the cytosolic iron-sulfur protein assembly (CIA) complex machinery. May be required for biogenesis of the large ribosomal subunit and initiation of translation.</text>
</comment>
<sequence length="177" mass="19271">LDDIFDCSEPSSPNQTLAGLHQHVSDIPRLRSVHVTAGYRDGIADSKASHVQAGFDEGFPLGAVLGLRVGWVFGVLDNLSAALKTGAAEGGARGEQLSGLSANLDRLRSDAREELSIVKLFGEQYFDGEGTWRYDAGEEDRGITFREVASRHPLVKKWVDVVERQALALHADLDMLQ</sequence>
<dbReference type="InterPro" id="IPR038881">
    <property type="entry name" value="Yae1-like"/>
</dbReference>
<comment type="subunit">
    <text evidence="5">May form a complex with LTO1.</text>
</comment>
<evidence type="ECO:0000256" key="6">
    <source>
        <dbReference type="ARBA" id="ARBA00017286"/>
    </source>
</evidence>
<evidence type="ECO:0000259" key="10">
    <source>
        <dbReference type="Pfam" id="PF09811"/>
    </source>
</evidence>
<feature type="domain" description="Essential protein Yae1 N-terminal" evidence="10">
    <location>
        <begin position="38"/>
        <end position="75"/>
    </location>
</feature>
<evidence type="ECO:0000256" key="5">
    <source>
        <dbReference type="ARBA" id="ARBA00011427"/>
    </source>
</evidence>
<dbReference type="GO" id="GO:0005634">
    <property type="term" value="C:nucleus"/>
    <property type="evidence" value="ECO:0007669"/>
    <property type="project" value="UniProtKB-SubCell"/>
</dbReference>
<evidence type="ECO:0000256" key="8">
    <source>
        <dbReference type="ARBA" id="ARBA00022490"/>
    </source>
</evidence>
<dbReference type="PANTHER" id="PTHR18829">
    <property type="entry name" value="PROTEIN YAE1 HOMOLOG"/>
    <property type="match status" value="1"/>
</dbReference>
<gene>
    <name evidence="11" type="ORF">K490DRAFT_3120</name>
</gene>
<dbReference type="Pfam" id="PF09811">
    <property type="entry name" value="Yae1_N"/>
    <property type="match status" value="1"/>
</dbReference>
<accession>A0A9P4I169</accession>
<dbReference type="Proteomes" id="UP000799776">
    <property type="component" value="Unassembled WGS sequence"/>
</dbReference>